<protein>
    <submittedName>
        <fullName evidence="1">Uncharacterized protein</fullName>
    </submittedName>
</protein>
<name>L8GIX3_ACACF</name>
<keyword evidence="2" id="KW-1185">Reference proteome</keyword>
<accession>L8GIX3</accession>
<dbReference type="EMBL" id="KB008133">
    <property type="protein sequence ID" value="ELR12096.1"/>
    <property type="molecule type" value="Genomic_DNA"/>
</dbReference>
<dbReference type="GeneID" id="14912558"/>
<evidence type="ECO:0000313" key="2">
    <source>
        <dbReference type="Proteomes" id="UP000011083"/>
    </source>
</evidence>
<evidence type="ECO:0000313" key="1">
    <source>
        <dbReference type="EMBL" id="ELR12096.1"/>
    </source>
</evidence>
<reference evidence="1 2" key="1">
    <citation type="journal article" date="2013" name="Genome Biol.">
        <title>Genome of Acanthamoeba castellanii highlights extensive lateral gene transfer and early evolution of tyrosine kinase signaling.</title>
        <authorList>
            <person name="Clarke M."/>
            <person name="Lohan A.J."/>
            <person name="Liu B."/>
            <person name="Lagkouvardos I."/>
            <person name="Roy S."/>
            <person name="Zafar N."/>
            <person name="Bertelli C."/>
            <person name="Schilde C."/>
            <person name="Kianianmomeni A."/>
            <person name="Burglin T.R."/>
            <person name="Frech C."/>
            <person name="Turcotte B."/>
            <person name="Kopec K.O."/>
            <person name="Synnott J.M."/>
            <person name="Choo C."/>
            <person name="Paponov I."/>
            <person name="Finkler A."/>
            <person name="Soon Heng Tan C."/>
            <person name="Hutchins A.P."/>
            <person name="Weinmeier T."/>
            <person name="Rattei T."/>
            <person name="Chu J.S."/>
            <person name="Gimenez G."/>
            <person name="Irimia M."/>
            <person name="Rigden D.J."/>
            <person name="Fitzpatrick D.A."/>
            <person name="Lorenzo-Morales J."/>
            <person name="Bateman A."/>
            <person name="Chiu C.H."/>
            <person name="Tang P."/>
            <person name="Hegemann P."/>
            <person name="Fromm H."/>
            <person name="Raoult D."/>
            <person name="Greub G."/>
            <person name="Miranda-Saavedra D."/>
            <person name="Chen N."/>
            <person name="Nash P."/>
            <person name="Ginger M.L."/>
            <person name="Horn M."/>
            <person name="Schaap P."/>
            <person name="Caler L."/>
            <person name="Loftus B."/>
        </authorList>
    </citation>
    <scope>NUCLEOTIDE SEQUENCE [LARGE SCALE GENOMIC DNA]</scope>
    <source>
        <strain evidence="1 2">Neff</strain>
    </source>
</reference>
<dbReference type="InterPro" id="IPR017853">
    <property type="entry name" value="GH"/>
</dbReference>
<organism evidence="1 2">
    <name type="scientific">Acanthamoeba castellanii (strain ATCC 30010 / Neff)</name>
    <dbReference type="NCBI Taxonomy" id="1257118"/>
    <lineage>
        <taxon>Eukaryota</taxon>
        <taxon>Amoebozoa</taxon>
        <taxon>Discosea</taxon>
        <taxon>Longamoebia</taxon>
        <taxon>Centramoebida</taxon>
        <taxon>Acanthamoebidae</taxon>
        <taxon>Acanthamoeba</taxon>
    </lineage>
</organism>
<sequence>MVVACLWSTGDAVVQVARRSDVCGHRWVQHALSLLKHSYNEGYERFKALFLALGARHIRDSLLDTTWKTYYDRPNEMGRAGVKSQQLVDYDVPAEQITSLPLRVLDSMERYEGPNELDIRRNFEGDWATTLQNFTKVLWNAHNNSYPVVGPSLTSEAAYTKLGDMSQYVDFGNMHNYFSGRHPGTKGWGGPSAAGYCCYGSIGFNMNVTALSSGDKPIVSSETKSSGQIPFDVQTKYELRMFAMQFIRGVERTLHYEFCDFADDPGMYGIVAVDPEDPSKLKPAYHALYNLIRLLADPGPAFTFFFPPGVERTLHYEFCDFADDPGIQAGASSARSTTSSATSLTTRAAHFIRGVERTLHYEFCDFADDPGMYGIVAVDPEDPSKPKPAYHALYNLIRLLADPGPAFTPTSLSYEVAGAPSSFQSLILQRREGTFMVLLWLEEATWLLPANISGVYANVTSADVAVLLPGGRNAFSASATVYRFNPSPGCMTATATRLTAANSSATDLVTPSLQVDDSILVLQLNPTTSSAGAVYKPAADAKLCPSDELPSTASRLASPYVKSLIFYW</sequence>
<dbReference type="Proteomes" id="UP000011083">
    <property type="component" value="Unassembled WGS sequence"/>
</dbReference>
<dbReference type="AlphaFoldDB" id="L8GIX3"/>
<dbReference type="SUPFAM" id="SSF51445">
    <property type="entry name" value="(Trans)glycosidases"/>
    <property type="match status" value="1"/>
</dbReference>
<dbReference type="OrthoDB" id="10259140at2759"/>
<dbReference type="KEGG" id="acan:ACA1_101570"/>
<dbReference type="RefSeq" id="XP_004334109.1">
    <property type="nucleotide sequence ID" value="XM_004334061.1"/>
</dbReference>
<dbReference type="VEuPathDB" id="AmoebaDB:ACA1_101570"/>
<gene>
    <name evidence="1" type="ORF">ACA1_101570</name>
</gene>
<proteinExistence type="predicted"/>